<dbReference type="Pfam" id="PF00582">
    <property type="entry name" value="Usp"/>
    <property type="match status" value="2"/>
</dbReference>
<dbReference type="PANTHER" id="PTHR46553:SF3">
    <property type="entry name" value="ADENINE NUCLEOTIDE ALPHA HYDROLASES-LIKE SUPERFAMILY PROTEIN"/>
    <property type="match status" value="1"/>
</dbReference>
<dbReference type="PANTHER" id="PTHR46553">
    <property type="entry name" value="ADENINE NUCLEOTIDE ALPHA HYDROLASES-LIKE SUPERFAMILY PROTEIN"/>
    <property type="match status" value="1"/>
</dbReference>
<feature type="domain" description="UspA" evidence="2">
    <location>
        <begin position="163"/>
        <end position="301"/>
    </location>
</feature>
<gene>
    <name evidence="3" type="ORF">SAMN04515671_4343</name>
</gene>
<dbReference type="EMBL" id="LT629710">
    <property type="protein sequence ID" value="SDP46365.1"/>
    <property type="molecule type" value="Genomic_DNA"/>
</dbReference>
<dbReference type="AlphaFoldDB" id="A0A1H0SXL9"/>
<accession>A0A1H0SXL9</accession>
<dbReference type="InterPro" id="IPR006016">
    <property type="entry name" value="UspA"/>
</dbReference>
<dbReference type="Gene3D" id="3.40.50.620">
    <property type="entry name" value="HUPs"/>
    <property type="match status" value="2"/>
</dbReference>
<evidence type="ECO:0000313" key="3">
    <source>
        <dbReference type="EMBL" id="SDP46365.1"/>
    </source>
</evidence>
<dbReference type="InterPro" id="IPR006015">
    <property type="entry name" value="Universal_stress_UspA"/>
</dbReference>
<sequence>MVNTGSSTKIVVGIDGSPASTVAAQWAADEAQRRGRPLLLVEAYQNTVVYAGRGTVFPPEVYEAPRKAAHADLARAVVDVRANHPDLDVTSEASVGTPFEVLRHAADDAELVVVGSHGQGVASETLLGSVAQKMVSHSPVPVVVIRSDPHDRPAPAPAPDAPVLVGLDGSSGSEPALSFAFEEAAVRGVELVAVRSWDDAPLNGFLRAYPLEVDRSDFDRQEEAALRAQLKPWADKDPSVTIRPKVVRGRATHVLMKESVALKPALLVVGSRGRGGFRGLVLGSTGHELAAYATCPVAIVHGPGAQSPGA</sequence>
<name>A0A1H0SXL9_9ACTN</name>
<evidence type="ECO:0000259" key="2">
    <source>
        <dbReference type="Pfam" id="PF00582"/>
    </source>
</evidence>
<dbReference type="InterPro" id="IPR014729">
    <property type="entry name" value="Rossmann-like_a/b/a_fold"/>
</dbReference>
<reference evidence="3 4" key="1">
    <citation type="submission" date="2016-10" db="EMBL/GenBank/DDBJ databases">
        <authorList>
            <person name="de Groot N.N."/>
        </authorList>
    </citation>
    <scope>NUCLEOTIDE SEQUENCE [LARGE SCALE GENOMIC DNA]</scope>
    <source>
        <strain evidence="4">P4-7,KCTC 19426,CECT 7604</strain>
    </source>
</reference>
<dbReference type="RefSeq" id="WP_090480347.1">
    <property type="nucleotide sequence ID" value="NZ_LT629710.1"/>
</dbReference>
<feature type="domain" description="UspA" evidence="2">
    <location>
        <begin position="9"/>
        <end position="146"/>
    </location>
</feature>
<evidence type="ECO:0000256" key="1">
    <source>
        <dbReference type="ARBA" id="ARBA00008791"/>
    </source>
</evidence>
<proteinExistence type="inferred from homology"/>
<comment type="similarity">
    <text evidence="1">Belongs to the universal stress protein A family.</text>
</comment>
<dbReference type="Proteomes" id="UP000198741">
    <property type="component" value="Chromosome I"/>
</dbReference>
<keyword evidence="4" id="KW-1185">Reference proteome</keyword>
<protein>
    <submittedName>
        <fullName evidence="3">Nucleotide-binding universal stress protein, UspA family</fullName>
    </submittedName>
</protein>
<dbReference type="PRINTS" id="PR01438">
    <property type="entry name" value="UNVRSLSTRESS"/>
</dbReference>
<evidence type="ECO:0000313" key="4">
    <source>
        <dbReference type="Proteomes" id="UP000198741"/>
    </source>
</evidence>
<dbReference type="STRING" id="1090615.SAMN04515671_4343"/>
<dbReference type="OrthoDB" id="3174546at2"/>
<dbReference type="SUPFAM" id="SSF52402">
    <property type="entry name" value="Adenine nucleotide alpha hydrolases-like"/>
    <property type="match status" value="2"/>
</dbReference>
<organism evidence="3 4">
    <name type="scientific">Nakamurella panacisegetis</name>
    <dbReference type="NCBI Taxonomy" id="1090615"/>
    <lineage>
        <taxon>Bacteria</taxon>
        <taxon>Bacillati</taxon>
        <taxon>Actinomycetota</taxon>
        <taxon>Actinomycetes</taxon>
        <taxon>Nakamurellales</taxon>
        <taxon>Nakamurellaceae</taxon>
        <taxon>Nakamurella</taxon>
    </lineage>
</organism>